<gene>
    <name evidence="2" type="ORF">CW354_03565</name>
</gene>
<dbReference type="EMBL" id="PJCH01000003">
    <property type="protein sequence ID" value="PQA89039.1"/>
    <property type="molecule type" value="Genomic_DNA"/>
</dbReference>
<protein>
    <submittedName>
        <fullName evidence="2">Uncharacterized protein</fullName>
    </submittedName>
</protein>
<dbReference type="AlphaFoldDB" id="A0A2S7K9A9"/>
<sequence>MFALSGCAQQASSPGADAPSGEEPAMPDNGDCPVIDSRDWKAWVNAMPGPGAETTLIVEGAVDMPTPGYTFSWEAGMADRSAVPAQRLHLTATAPDGMVTQVITTENVRYEGPAIAKEYRAAAVMCGDELLAEITDVVTAE</sequence>
<name>A0A2S7K9A9_9PROT</name>
<evidence type="ECO:0000256" key="1">
    <source>
        <dbReference type="SAM" id="MobiDB-lite"/>
    </source>
</evidence>
<comment type="caution">
    <text evidence="2">The sequence shown here is derived from an EMBL/GenBank/DDBJ whole genome shotgun (WGS) entry which is preliminary data.</text>
</comment>
<reference evidence="2 3" key="1">
    <citation type="submission" date="2017-12" db="EMBL/GenBank/DDBJ databases">
        <authorList>
            <person name="Hurst M.R.H."/>
        </authorList>
    </citation>
    <scope>NUCLEOTIDE SEQUENCE [LARGE SCALE GENOMIC DNA]</scope>
    <source>
        <strain evidence="2 3">SY-3-19</strain>
    </source>
</reference>
<evidence type="ECO:0000313" key="3">
    <source>
        <dbReference type="Proteomes" id="UP000239504"/>
    </source>
</evidence>
<proteinExistence type="predicted"/>
<feature type="region of interest" description="Disordered" evidence="1">
    <location>
        <begin position="1"/>
        <end position="33"/>
    </location>
</feature>
<evidence type="ECO:0000313" key="2">
    <source>
        <dbReference type="EMBL" id="PQA89039.1"/>
    </source>
</evidence>
<accession>A0A2S7K9A9</accession>
<keyword evidence="3" id="KW-1185">Reference proteome</keyword>
<dbReference type="Proteomes" id="UP000239504">
    <property type="component" value="Unassembled WGS sequence"/>
</dbReference>
<organism evidence="2 3">
    <name type="scientific">Hyphococcus luteus</name>
    <dbReference type="NCBI Taxonomy" id="2058213"/>
    <lineage>
        <taxon>Bacteria</taxon>
        <taxon>Pseudomonadati</taxon>
        <taxon>Pseudomonadota</taxon>
        <taxon>Alphaproteobacteria</taxon>
        <taxon>Parvularculales</taxon>
        <taxon>Parvularculaceae</taxon>
        <taxon>Hyphococcus</taxon>
    </lineage>
</organism>